<sequence>MSFSKAHARGEQVVDSFRARMREHWQEFRTAEPGHRFQERFDRRARERANGGSQLSRILIIGFALVCLAIAIPLMILPGPAILFYLLSGFLLAGESGWIASGMDRLEKLLRRIFKRPGRRRLKS</sequence>
<reference evidence="2" key="1">
    <citation type="submission" date="2023-03" db="EMBL/GenBank/DDBJ databases">
        <title>Lomoglobus Profundus gen. nov., sp. nov., a novel member of the phylum Verrucomicrobia, isolated from deep-marine sediment of South China Sea.</title>
        <authorList>
            <person name="Ahmad T."/>
            <person name="Ishaq S.E."/>
            <person name="Wang F."/>
        </authorList>
    </citation>
    <scope>NUCLEOTIDE SEQUENCE</scope>
    <source>
        <strain evidence="2">LMO-M01</strain>
    </source>
</reference>
<evidence type="ECO:0000313" key="2">
    <source>
        <dbReference type="EMBL" id="WED63072.1"/>
    </source>
</evidence>
<evidence type="ECO:0008006" key="4">
    <source>
        <dbReference type="Google" id="ProtNLM"/>
    </source>
</evidence>
<gene>
    <name evidence="2" type="ORF">PXH66_12090</name>
</gene>
<keyword evidence="1" id="KW-1133">Transmembrane helix</keyword>
<dbReference type="KEGG" id="slom:PXH66_12090"/>
<dbReference type="RefSeq" id="WP_330931748.1">
    <property type="nucleotide sequence ID" value="NZ_CP119075.1"/>
</dbReference>
<protein>
    <recommendedName>
        <fullName evidence="4">TIGR02611 family protein</fullName>
    </recommendedName>
</protein>
<feature type="transmembrane region" description="Helical" evidence="1">
    <location>
        <begin position="82"/>
        <end position="103"/>
    </location>
</feature>
<name>A0AAE9ZRW8_9BACT</name>
<keyword evidence="1" id="KW-0812">Transmembrane</keyword>
<accession>A0AAE9ZRW8</accession>
<proteinExistence type="predicted"/>
<evidence type="ECO:0000256" key="1">
    <source>
        <dbReference type="SAM" id="Phobius"/>
    </source>
</evidence>
<keyword evidence="3" id="KW-1185">Reference proteome</keyword>
<evidence type="ECO:0000313" key="3">
    <source>
        <dbReference type="Proteomes" id="UP001218638"/>
    </source>
</evidence>
<dbReference type="AlphaFoldDB" id="A0AAE9ZRW8"/>
<feature type="transmembrane region" description="Helical" evidence="1">
    <location>
        <begin position="58"/>
        <end position="76"/>
    </location>
</feature>
<keyword evidence="1" id="KW-0472">Membrane</keyword>
<dbReference type="EMBL" id="CP119075">
    <property type="protein sequence ID" value="WED63072.1"/>
    <property type="molecule type" value="Genomic_DNA"/>
</dbReference>
<dbReference type="Proteomes" id="UP001218638">
    <property type="component" value="Chromosome"/>
</dbReference>
<organism evidence="2 3">
    <name type="scientific">Synoicihabitans lomoniglobus</name>
    <dbReference type="NCBI Taxonomy" id="2909285"/>
    <lineage>
        <taxon>Bacteria</taxon>
        <taxon>Pseudomonadati</taxon>
        <taxon>Verrucomicrobiota</taxon>
        <taxon>Opitutia</taxon>
        <taxon>Opitutales</taxon>
        <taxon>Opitutaceae</taxon>
        <taxon>Synoicihabitans</taxon>
    </lineage>
</organism>